<evidence type="ECO:0000256" key="13">
    <source>
        <dbReference type="RuleBase" id="RU368089"/>
    </source>
</evidence>
<name>A0A9W9MM57_9EURO</name>
<evidence type="ECO:0000256" key="6">
    <source>
        <dbReference type="ARBA" id="ARBA00022968"/>
    </source>
</evidence>
<dbReference type="InterPro" id="IPR031335">
    <property type="entry name" value="Glyco_hydro_63_C"/>
</dbReference>
<dbReference type="Gene3D" id="2.70.98.110">
    <property type="entry name" value="Glycosyl hydrolase family 63, N-terminal domain"/>
    <property type="match status" value="1"/>
</dbReference>
<evidence type="ECO:0000256" key="11">
    <source>
        <dbReference type="ARBA" id="ARBA00038888"/>
    </source>
</evidence>
<organism evidence="18 19">
    <name type="scientific">Penicillium cinerascens</name>
    <dbReference type="NCBI Taxonomy" id="70096"/>
    <lineage>
        <taxon>Eukaryota</taxon>
        <taxon>Fungi</taxon>
        <taxon>Dikarya</taxon>
        <taxon>Ascomycota</taxon>
        <taxon>Pezizomycotina</taxon>
        <taxon>Eurotiomycetes</taxon>
        <taxon>Eurotiomycetidae</taxon>
        <taxon>Eurotiales</taxon>
        <taxon>Aspergillaceae</taxon>
        <taxon>Penicillium</taxon>
    </lineage>
</organism>
<evidence type="ECO:0000256" key="10">
    <source>
        <dbReference type="ARBA" id="ARBA00023295"/>
    </source>
</evidence>
<dbReference type="GO" id="GO:0006487">
    <property type="term" value="P:protein N-linked glycosylation"/>
    <property type="evidence" value="ECO:0007669"/>
    <property type="project" value="UniProtKB-UniRule"/>
</dbReference>
<evidence type="ECO:0000256" key="8">
    <source>
        <dbReference type="ARBA" id="ARBA00023136"/>
    </source>
</evidence>
<evidence type="ECO:0000256" key="3">
    <source>
        <dbReference type="ARBA" id="ARBA00022692"/>
    </source>
</evidence>
<comment type="function">
    <text evidence="13">Cleaves the distal alpha 1,2-linked glucose residue from the Glc(3)Man(9)GlcNAc(2) oligosaccharide precursor.</text>
</comment>
<accession>A0A9W9MM57</accession>
<evidence type="ECO:0000256" key="15">
    <source>
        <dbReference type="SAM" id="SignalP"/>
    </source>
</evidence>
<keyword evidence="7" id="KW-1133">Transmembrane helix</keyword>
<proteinExistence type="inferred from homology"/>
<evidence type="ECO:0000259" key="17">
    <source>
        <dbReference type="Pfam" id="PF16923"/>
    </source>
</evidence>
<keyword evidence="3" id="KW-0812">Transmembrane</keyword>
<dbReference type="Gene3D" id="1.50.10.10">
    <property type="match status" value="1"/>
</dbReference>
<keyword evidence="10 13" id="KW-0326">Glycosidase</keyword>
<evidence type="ECO:0000256" key="7">
    <source>
        <dbReference type="ARBA" id="ARBA00022989"/>
    </source>
</evidence>
<keyword evidence="6" id="KW-0735">Signal-anchor</keyword>
<reference evidence="18" key="2">
    <citation type="journal article" date="2023" name="IMA Fungus">
        <title>Comparative genomic study of the Penicillium genus elucidates a diverse pangenome and 15 lateral gene transfer events.</title>
        <authorList>
            <person name="Petersen C."/>
            <person name="Sorensen T."/>
            <person name="Nielsen M.R."/>
            <person name="Sondergaard T.E."/>
            <person name="Sorensen J.L."/>
            <person name="Fitzpatrick D.A."/>
            <person name="Frisvad J.C."/>
            <person name="Nielsen K.L."/>
        </authorList>
    </citation>
    <scope>NUCLEOTIDE SEQUENCE</scope>
    <source>
        <strain evidence="18">IBT 15544</strain>
    </source>
</reference>
<evidence type="ECO:0000256" key="4">
    <source>
        <dbReference type="ARBA" id="ARBA00022801"/>
    </source>
</evidence>
<comment type="subcellular location">
    <subcellularLocation>
        <location evidence="1 13">Endoplasmic reticulum membrane</location>
        <topology evidence="1 13">Single-pass type II membrane protein</topology>
    </subcellularLocation>
</comment>
<dbReference type="InterPro" id="IPR004888">
    <property type="entry name" value="Glycoside_hydrolase_63"/>
</dbReference>
<comment type="pathway">
    <text evidence="14">Glycan metabolism; N-glycan degradation.</text>
</comment>
<keyword evidence="4 13" id="KW-0378">Hydrolase</keyword>
<dbReference type="InterPro" id="IPR031631">
    <property type="entry name" value="Glyco_hydro_63N"/>
</dbReference>
<feature type="domain" description="Glycosyl hydrolase family 63 C-terminal" evidence="16">
    <location>
        <begin position="310"/>
        <end position="809"/>
    </location>
</feature>
<dbReference type="Pfam" id="PF16923">
    <property type="entry name" value="Glyco_hydro_63N"/>
    <property type="match status" value="1"/>
</dbReference>
<keyword evidence="8" id="KW-0472">Membrane</keyword>
<evidence type="ECO:0000259" key="16">
    <source>
        <dbReference type="Pfam" id="PF03200"/>
    </source>
</evidence>
<evidence type="ECO:0000313" key="18">
    <source>
        <dbReference type="EMBL" id="KAJ5203895.1"/>
    </source>
</evidence>
<evidence type="ECO:0000256" key="12">
    <source>
        <dbReference type="ARBA" id="ARBA00052431"/>
    </source>
</evidence>
<evidence type="ECO:0000256" key="9">
    <source>
        <dbReference type="ARBA" id="ARBA00023180"/>
    </source>
</evidence>
<dbReference type="Proteomes" id="UP001150904">
    <property type="component" value="Unassembled WGS sequence"/>
</dbReference>
<evidence type="ECO:0000256" key="2">
    <source>
        <dbReference type="ARBA" id="ARBA00010833"/>
    </source>
</evidence>
<feature type="signal peptide" evidence="15">
    <location>
        <begin position="1"/>
        <end position="22"/>
    </location>
</feature>
<evidence type="ECO:0000256" key="14">
    <source>
        <dbReference type="RuleBase" id="RU369107"/>
    </source>
</evidence>
<feature type="chain" id="PRO_5040891841" description="Mannosyl-oligosaccharide glucosidase" evidence="15">
    <location>
        <begin position="23"/>
        <end position="823"/>
    </location>
</feature>
<dbReference type="FunFam" id="2.70.98.110:FF:000003">
    <property type="entry name" value="Probable mannosyl-oligosaccharide glucosidase"/>
    <property type="match status" value="1"/>
</dbReference>
<dbReference type="AlphaFoldDB" id="A0A9W9MM57"/>
<keyword evidence="15" id="KW-0732">Signal</keyword>
<dbReference type="InterPro" id="IPR038518">
    <property type="entry name" value="Glyco_hydro_63N_sf"/>
</dbReference>
<evidence type="ECO:0000313" key="19">
    <source>
        <dbReference type="Proteomes" id="UP001150904"/>
    </source>
</evidence>
<dbReference type="EMBL" id="JAPQKR010000012">
    <property type="protein sequence ID" value="KAJ5203895.1"/>
    <property type="molecule type" value="Genomic_DNA"/>
</dbReference>
<feature type="domain" description="Glycosyl hydrolase family 63 N-terminal" evidence="17">
    <location>
        <begin position="43"/>
        <end position="272"/>
    </location>
</feature>
<comment type="similarity">
    <text evidence="2 13">Belongs to the glycosyl hydrolase 63 family.</text>
</comment>
<dbReference type="RefSeq" id="XP_058308374.1">
    <property type="nucleotide sequence ID" value="XM_058451836.1"/>
</dbReference>
<reference evidence="18" key="1">
    <citation type="submission" date="2022-12" db="EMBL/GenBank/DDBJ databases">
        <authorList>
            <person name="Petersen C."/>
        </authorList>
    </citation>
    <scope>NUCLEOTIDE SEQUENCE</scope>
    <source>
        <strain evidence="18">IBT 15544</strain>
    </source>
</reference>
<evidence type="ECO:0000256" key="1">
    <source>
        <dbReference type="ARBA" id="ARBA00004648"/>
    </source>
</evidence>
<dbReference type="FunFam" id="1.50.10.10:FF:000027">
    <property type="entry name" value="Probable mannosyl-oligosaccharide glucosidase"/>
    <property type="match status" value="1"/>
</dbReference>
<dbReference type="InterPro" id="IPR008928">
    <property type="entry name" value="6-hairpin_glycosidase_sf"/>
</dbReference>
<dbReference type="InterPro" id="IPR012341">
    <property type="entry name" value="6hp_glycosidase-like_sf"/>
</dbReference>
<comment type="caution">
    <text evidence="18">The sequence shown here is derived from an EMBL/GenBank/DDBJ whole genome shotgun (WGS) entry which is preliminary data.</text>
</comment>
<dbReference type="PANTHER" id="PTHR10412">
    <property type="entry name" value="MANNOSYL-OLIGOSACCHARIDE GLUCOSIDASE"/>
    <property type="match status" value="1"/>
</dbReference>
<dbReference type="EC" id="3.2.1.106" evidence="11 13"/>
<comment type="catalytic activity">
    <reaction evidence="12 13">
        <text>N(4)-(alpha-D-Glc-(1-&gt;2)-alpha-D-Glc-(1-&gt;3)-alpha-D-Glc-(1-&gt;3)-alpha-D-Man-(1-&gt;2)-alpha-D-Man-(1-&gt;2)-alpha-D-Man-(1-&gt;3)-[alpha-D-Man-(1-&gt;2)-alpha-D-Man-(1-&gt;3)-[alpha-D-Man-(1-&gt;2)-alpha-D-Man-(1-&gt;6)]-alpha-D-Man-(1-&gt;6)]-beta-D-Man-(1-&gt;4)-beta-D-GlcNAc-(1-&gt;4)-beta-D-GlcNAc)-L-asparaginyl-[protein] + H2O = N(4)-(alpha-D-Glc-(1-&gt;3)-alpha-D-Glc-(1-&gt;3)-alpha-D-Man-(1-&gt;2)-alpha-D-Man-(1-&gt;2)-alpha-D-Man-(1-&gt;3)-[alpha-D-Man-(1-&gt;2)-alpha-D-Man-(1-&gt;3)-[alpha-D-Man-(1-&gt;2)-alpha-D-Man-(1-&gt;6)]-alpha-D-Man-(1-&gt;6)]-beta-D-Man-(1-&gt;4)-beta-D-GlcNAc-(1-&gt;4)-beta-D-GlcNAc)-L-asparaginyl-[protein] + beta-D-glucose</text>
        <dbReference type="Rhea" id="RHEA:55988"/>
        <dbReference type="Rhea" id="RHEA-COMP:12806"/>
        <dbReference type="Rhea" id="RHEA-COMP:14355"/>
        <dbReference type="ChEBI" id="CHEBI:15377"/>
        <dbReference type="ChEBI" id="CHEBI:15903"/>
        <dbReference type="ChEBI" id="CHEBI:59082"/>
        <dbReference type="ChEBI" id="CHEBI:132537"/>
        <dbReference type="EC" id="3.2.1.106"/>
    </reaction>
</comment>
<dbReference type="Pfam" id="PF03200">
    <property type="entry name" value="Glyco_hydro_63"/>
    <property type="match status" value="1"/>
</dbReference>
<keyword evidence="9 14" id="KW-0325">Glycoprotein</keyword>
<protein>
    <recommendedName>
        <fullName evidence="11 13">Mannosyl-oligosaccharide glucosidase</fullName>
        <ecNumber evidence="11 13">3.2.1.106</ecNumber>
    </recommendedName>
    <alternativeName>
        <fullName evidence="14">Glucosidase I</fullName>
    </alternativeName>
</protein>
<keyword evidence="19" id="KW-1185">Reference proteome</keyword>
<dbReference type="GeneID" id="83179137"/>
<evidence type="ECO:0000256" key="5">
    <source>
        <dbReference type="ARBA" id="ARBA00022824"/>
    </source>
</evidence>
<dbReference type="SUPFAM" id="SSF48208">
    <property type="entry name" value="Six-hairpin glycosidases"/>
    <property type="match status" value="1"/>
</dbReference>
<dbReference type="PANTHER" id="PTHR10412:SF11">
    <property type="entry name" value="MANNOSYL-OLIGOSACCHARIDE GLUCOSIDASE"/>
    <property type="match status" value="1"/>
</dbReference>
<dbReference type="GO" id="GO:0005789">
    <property type="term" value="C:endoplasmic reticulum membrane"/>
    <property type="evidence" value="ECO:0007669"/>
    <property type="project" value="UniProtKB-SubCell"/>
</dbReference>
<gene>
    <name evidence="18" type="ORF">N7498_004774</name>
</gene>
<dbReference type="GO" id="GO:0004573">
    <property type="term" value="F:Glc3Man9GlcNAc2 oligosaccharide glucosidase activity"/>
    <property type="evidence" value="ECO:0007669"/>
    <property type="project" value="UniProtKB-UniRule"/>
</dbReference>
<sequence length="823" mass="93504">MMHHLRISVLLTSLLYAIGIFASQDPYDASILIKEAARANNESLLWGPYKPNLYFGVRPRIANSLSAGLMWAKVDDFATAQQNFRHTCEQNEGMAGYGWDEYDVRKGGHQTIHDAGNTLDLTIDFIKVPGGQHGGSWGFRVKGTPREDGSPDQPISMIFYTTLEGLGQLGVDPKTVSEDAPVEGDVRFTGYSSELGDFSIDVTDGPDSNEYFKHDHPSYDEKPLGHGIVSSAMMAQQQLWQAKGILFTQMKGEVDNTIKEFGTDDPPPPAQLFTIKHAPGDGNVHIVQKVFTGAFEFDVLFSSGSAPKPMTSETLTKELEASSLSFSERFKQVLAPQAPFDSTKYLEFSKAMLSNLIGGIGFFHGDDVVDRSASPAYEEENEGFWEETAEARAAAKPVIGSPKDLFTCVPSRPFFPRGFLWDEGFHLMPVMEYDSDLALEIIKSWFHLMDEDGWIAREQILGMEARSKVPPEFTVQYPHYANPPTLFMALEAFVDKAKSNKSTQFESLDNNDVAESLRTATLRNPELSEAYLRSFYPLMKRHYFWYRNTQRGDIKSYDREAFSTKEGYRWRGRSVQHILTSGIDDYPRAQPPHPGELHVDLISWMGMMSRAMRRIAQYLGEEEDMEEFAYYETAIMRNIDDLHWSEKEQTFCDATIDEFEESVHVCHKGYISLFPFLTGLLGPDSPRLKPVLDLINDPEELWSDYGIRSLSKKDEYYGTEENYWRSPVWMNINYLVLKNLYDTAIVPGPHQEQAREMYSKLRKNLVENVFREWKKTGFAWEQYNPDSGNGQRTQHFTGWTSMVVNMMSMPDLPKGASTGHDEL</sequence>
<keyword evidence="5 13" id="KW-0256">Endoplasmic reticulum</keyword>
<dbReference type="GO" id="GO:0009311">
    <property type="term" value="P:oligosaccharide metabolic process"/>
    <property type="evidence" value="ECO:0007669"/>
    <property type="project" value="UniProtKB-UniRule"/>
</dbReference>
<dbReference type="OrthoDB" id="410058at2759"/>